<evidence type="ECO:0000313" key="2">
    <source>
        <dbReference type="EMBL" id="AIF69455.1"/>
    </source>
</evidence>
<dbReference type="OrthoDB" id="103540at2157"/>
<gene>
    <name evidence="2" type="ORF">PAP_05220</name>
</gene>
<reference evidence="2 3" key="2">
    <citation type="journal article" date="2015" name="Genome Announc.">
        <title>Complete Genome Sequence of Hyperthermophilic Piezophilic Archaeon Palaeococcus pacificus DY20341T, Isolated from Deep-Sea Hydrothermal Sediments.</title>
        <authorList>
            <person name="Zeng X."/>
            <person name="Jebbar M."/>
            <person name="Shao Z."/>
        </authorList>
    </citation>
    <scope>NUCLEOTIDE SEQUENCE [LARGE SCALE GENOMIC DNA]</scope>
    <source>
        <strain evidence="2 3">DY20341</strain>
    </source>
</reference>
<feature type="transmembrane region" description="Helical" evidence="1">
    <location>
        <begin position="21"/>
        <end position="37"/>
    </location>
</feature>
<keyword evidence="3" id="KW-1185">Reference proteome</keyword>
<reference evidence="3" key="1">
    <citation type="submission" date="2013-06" db="EMBL/GenBank/DDBJ databases">
        <title>Complete Genome Sequence of Hyperthermophilic Palaeococcus pacificus DY20341T, Isolated from a Deep-Sea Hydrothermal Sediments.</title>
        <authorList>
            <person name="Zeng X."/>
            <person name="Shao Z."/>
        </authorList>
    </citation>
    <scope>NUCLEOTIDE SEQUENCE [LARGE SCALE GENOMIC DNA]</scope>
    <source>
        <strain evidence="3">DY20341</strain>
    </source>
</reference>
<sequence length="395" mass="45941">MRKDNEWDTWKELTKNGPLPLVSLAYLVAVYTVHSLCTNIQCFIPEFLVVTTGIILVIWLMKKYHETTLRINREKTAQTTIKLMEKYFSPLILDFFKALERRGILTLSEIEKQLFDNLSLAFLVIERGEALDKIDKRLKYIISNILDQKNPTQYRPFPSISTIFRHFMLSVVSEWDTIDKVIPFNPSPGFSLFLVIPRKNSKNLEDKIIEEYRNYVAHLYESVQNDPNIEETHKKIFTRWFNEFSPPSNPIIIVAYPYQTTIDVLLERLPTVSGATEEYIKFILESKILRQSLEIGNIKLAYLFEAARYNESIVNKLIKLDKRLKMKLGNGSQITLTEFIGLLHPYNRLLTSVQSIDPQLYNEIISNTGPLANLRRLINDLRLAMYGVQPQGEMV</sequence>
<organism evidence="2 3">
    <name type="scientific">Palaeococcus pacificus DY20341</name>
    <dbReference type="NCBI Taxonomy" id="1343739"/>
    <lineage>
        <taxon>Archaea</taxon>
        <taxon>Methanobacteriati</taxon>
        <taxon>Methanobacteriota</taxon>
        <taxon>Thermococci</taxon>
        <taxon>Thermococcales</taxon>
        <taxon>Thermococcaceae</taxon>
        <taxon>Palaeococcus</taxon>
    </lineage>
</organism>
<accession>A0A075LRS1</accession>
<dbReference type="KEGG" id="ppac:PAP_05220"/>
<dbReference type="GeneID" id="24842167"/>
<dbReference type="STRING" id="1343739.PAP_05220"/>
<dbReference type="AlphaFoldDB" id="A0A075LRS1"/>
<evidence type="ECO:0000256" key="1">
    <source>
        <dbReference type="SAM" id="Phobius"/>
    </source>
</evidence>
<feature type="transmembrane region" description="Helical" evidence="1">
    <location>
        <begin position="43"/>
        <end position="61"/>
    </location>
</feature>
<name>A0A075LRS1_9EURY</name>
<protein>
    <submittedName>
        <fullName evidence="2">Uncharacterized protein</fullName>
    </submittedName>
</protein>
<keyword evidence="1" id="KW-1133">Transmembrane helix</keyword>
<keyword evidence="1" id="KW-0812">Transmembrane</keyword>
<proteinExistence type="predicted"/>
<dbReference type="RefSeq" id="WP_048165010.1">
    <property type="nucleotide sequence ID" value="NZ_CP006019.1"/>
</dbReference>
<dbReference type="EMBL" id="CP006019">
    <property type="protein sequence ID" value="AIF69455.1"/>
    <property type="molecule type" value="Genomic_DNA"/>
</dbReference>
<keyword evidence="1" id="KW-0472">Membrane</keyword>
<dbReference type="Proteomes" id="UP000027981">
    <property type="component" value="Chromosome"/>
</dbReference>
<evidence type="ECO:0000313" key="3">
    <source>
        <dbReference type="Proteomes" id="UP000027981"/>
    </source>
</evidence>
<dbReference type="HOGENOM" id="CLU_697594_0_0_2"/>